<evidence type="ECO:0000256" key="1">
    <source>
        <dbReference type="ARBA" id="ARBA00022679"/>
    </source>
</evidence>
<accession>A0ABX0B9U0</accession>
<comment type="caution">
    <text evidence="4">The sequence shown here is derived from an EMBL/GenBank/DDBJ whole genome shotgun (WGS) entry which is preliminary data.</text>
</comment>
<evidence type="ECO:0000313" key="5">
    <source>
        <dbReference type="Proteomes" id="UP000471672"/>
    </source>
</evidence>
<reference evidence="4 5" key="1">
    <citation type="journal article" date="2021" name="Arch. Microbiol.">
        <title>Cellulosimicrobium fucosivorans sp. nov., isolated from San Elijo Lagoon, contains a fucose metabolic pathway linked to carotenoid production.</title>
        <authorList>
            <person name="Aviles F.A."/>
            <person name="Kyndt J.A."/>
        </authorList>
    </citation>
    <scope>NUCLEOTIDE SEQUENCE [LARGE SCALE GENOMIC DNA]</scope>
    <source>
        <strain evidence="4 5">SE3</strain>
    </source>
</reference>
<keyword evidence="2 4" id="KW-0418">Kinase</keyword>
<dbReference type="PANTHER" id="PTHR10584:SF166">
    <property type="entry name" value="RIBOKINASE"/>
    <property type="match status" value="1"/>
</dbReference>
<sequence length="298" mass="31076">MTAAPRPHAAPPDPAGTEVLVAGPASWNLLVRLDELPAPTPHTVFARSSHHAVGGTSAGKALNLARLGRTVLLRTVLGSDDEAEHVRSVLAREGVRVVEEPSPDGRTESHLNLLDDDGGRVSVYLRAPGEVPATGASWDVTTAALDAAAAVVVDLAVPALPVLDLAVARGRDVWVDLHDYDGGSAFHRPWVEAGTHVFVSGDRLPDWRGFLRARVDAGARLAVCTHGSRGAVALTPDGGFVEVPAEPVPRVVDTNGAGDGFFAGFLDAHLRGADVREAMRAGARHAALVVQSPDLVPA</sequence>
<keyword evidence="5" id="KW-1185">Reference proteome</keyword>
<evidence type="ECO:0000256" key="2">
    <source>
        <dbReference type="ARBA" id="ARBA00022777"/>
    </source>
</evidence>
<proteinExistence type="predicted"/>
<dbReference type="InterPro" id="IPR011611">
    <property type="entry name" value="PfkB_dom"/>
</dbReference>
<feature type="domain" description="Carbohydrate kinase PfkB" evidence="3">
    <location>
        <begin position="216"/>
        <end position="293"/>
    </location>
</feature>
<feature type="domain" description="Carbohydrate kinase PfkB" evidence="3">
    <location>
        <begin position="45"/>
        <end position="154"/>
    </location>
</feature>
<dbReference type="GO" id="GO:0016301">
    <property type="term" value="F:kinase activity"/>
    <property type="evidence" value="ECO:0007669"/>
    <property type="project" value="UniProtKB-KW"/>
</dbReference>
<dbReference type="InterPro" id="IPR002173">
    <property type="entry name" value="Carboh/pur_kinase_PfkB_CS"/>
</dbReference>
<dbReference type="InterPro" id="IPR029056">
    <property type="entry name" value="Ribokinase-like"/>
</dbReference>
<gene>
    <name evidence="4" type="ORF">GYH36_07640</name>
</gene>
<evidence type="ECO:0000259" key="3">
    <source>
        <dbReference type="Pfam" id="PF00294"/>
    </source>
</evidence>
<evidence type="ECO:0000313" key="4">
    <source>
        <dbReference type="EMBL" id="NDO89333.1"/>
    </source>
</evidence>
<keyword evidence="1" id="KW-0808">Transferase</keyword>
<protein>
    <submittedName>
        <fullName evidence="4">Carbohydrate kinase family protein</fullName>
    </submittedName>
</protein>
<dbReference type="PANTHER" id="PTHR10584">
    <property type="entry name" value="SUGAR KINASE"/>
    <property type="match status" value="1"/>
</dbReference>
<dbReference type="PROSITE" id="PS00584">
    <property type="entry name" value="PFKB_KINASES_2"/>
    <property type="match status" value="1"/>
</dbReference>
<dbReference type="Gene3D" id="3.40.1190.20">
    <property type="match status" value="1"/>
</dbReference>
<dbReference type="Pfam" id="PF00294">
    <property type="entry name" value="PfkB"/>
    <property type="match status" value="2"/>
</dbReference>
<dbReference type="EMBL" id="JAAFAN010000019">
    <property type="protein sequence ID" value="NDO89333.1"/>
    <property type="molecule type" value="Genomic_DNA"/>
</dbReference>
<dbReference type="RefSeq" id="WP_162289545.1">
    <property type="nucleotide sequence ID" value="NZ_JAAFAN010000019.1"/>
</dbReference>
<name>A0ABX0B9U0_9MICO</name>
<organism evidence="4 5">
    <name type="scientific">Cellulosimicrobium composti</name>
    <dbReference type="NCBI Taxonomy" id="2672572"/>
    <lineage>
        <taxon>Bacteria</taxon>
        <taxon>Bacillati</taxon>
        <taxon>Actinomycetota</taxon>
        <taxon>Actinomycetes</taxon>
        <taxon>Micrococcales</taxon>
        <taxon>Promicromonosporaceae</taxon>
        <taxon>Cellulosimicrobium</taxon>
    </lineage>
</organism>
<dbReference type="SUPFAM" id="SSF53613">
    <property type="entry name" value="Ribokinase-like"/>
    <property type="match status" value="1"/>
</dbReference>
<dbReference type="Proteomes" id="UP000471672">
    <property type="component" value="Unassembled WGS sequence"/>
</dbReference>